<dbReference type="GO" id="GO:0061136">
    <property type="term" value="P:regulation of proteasomal protein catabolic process"/>
    <property type="evidence" value="ECO:0007669"/>
    <property type="project" value="TreeGrafter"/>
</dbReference>
<evidence type="ECO:0000256" key="3">
    <source>
        <dbReference type="ARBA" id="ARBA00022670"/>
    </source>
</evidence>
<feature type="region of interest" description="Disordered" evidence="8">
    <location>
        <begin position="170"/>
        <end position="191"/>
    </location>
</feature>
<dbReference type="InterPro" id="IPR025305">
    <property type="entry name" value="UCH_repeat_domain"/>
</dbReference>
<dbReference type="InterPro" id="IPR018200">
    <property type="entry name" value="USP_CS"/>
</dbReference>
<feature type="region of interest" description="Disordered" evidence="8">
    <location>
        <begin position="1"/>
        <end position="32"/>
    </location>
</feature>
<evidence type="ECO:0000256" key="2">
    <source>
        <dbReference type="ARBA" id="ARBA00012759"/>
    </source>
</evidence>
<keyword evidence="11" id="KW-1185">Reference proteome</keyword>
<accession>A0A1L0CY75</accession>
<evidence type="ECO:0000256" key="6">
    <source>
        <dbReference type="ARBA" id="ARBA00022807"/>
    </source>
</evidence>
<dbReference type="GO" id="GO:0016579">
    <property type="term" value="P:protein deubiquitination"/>
    <property type="evidence" value="ECO:0007669"/>
    <property type="project" value="InterPro"/>
</dbReference>
<dbReference type="PANTHER" id="PTHR43982:SF6">
    <property type="entry name" value="UBIQUITIN CARBOXYL-TERMINAL HYDROLASE 2-RELATED"/>
    <property type="match status" value="1"/>
</dbReference>
<evidence type="ECO:0000256" key="8">
    <source>
        <dbReference type="SAM" id="MobiDB-lite"/>
    </source>
</evidence>
<dbReference type="SUPFAM" id="SSF54001">
    <property type="entry name" value="Cysteine proteinases"/>
    <property type="match status" value="1"/>
</dbReference>
<comment type="catalytic activity">
    <reaction evidence="1">
        <text>Thiol-dependent hydrolysis of ester, thioester, amide, peptide and isopeptide bonds formed by the C-terminal Gly of ubiquitin (a 76-residue protein attached to proteins as an intracellular targeting signal).</text>
        <dbReference type="EC" id="3.4.19.12"/>
    </reaction>
</comment>
<dbReference type="PROSITE" id="PS00972">
    <property type="entry name" value="USP_1"/>
    <property type="match status" value="1"/>
</dbReference>
<dbReference type="Gene3D" id="3.90.70.10">
    <property type="entry name" value="Cysteine proteinases"/>
    <property type="match status" value="1"/>
</dbReference>
<feature type="domain" description="USP" evidence="9">
    <location>
        <begin position="368"/>
        <end position="808"/>
    </location>
</feature>
<feature type="coiled-coil region" evidence="7">
    <location>
        <begin position="633"/>
        <end position="660"/>
    </location>
</feature>
<dbReference type="InterPro" id="IPR028889">
    <property type="entry name" value="USP"/>
</dbReference>
<dbReference type="PROSITE" id="PS50235">
    <property type="entry name" value="USP_3"/>
    <property type="match status" value="1"/>
</dbReference>
<evidence type="ECO:0000259" key="9">
    <source>
        <dbReference type="PROSITE" id="PS50235"/>
    </source>
</evidence>
<evidence type="ECO:0000256" key="7">
    <source>
        <dbReference type="SAM" id="Coils"/>
    </source>
</evidence>
<evidence type="ECO:0000313" key="10">
    <source>
        <dbReference type="EMBL" id="SGZ39847.1"/>
    </source>
</evidence>
<keyword evidence="5" id="KW-0378">Hydrolase</keyword>
<dbReference type="InterPro" id="IPR044635">
    <property type="entry name" value="UBP14-like"/>
</dbReference>
<evidence type="ECO:0000256" key="4">
    <source>
        <dbReference type="ARBA" id="ARBA00022786"/>
    </source>
</evidence>
<keyword evidence="7" id="KW-0175">Coiled coil</keyword>
<dbReference type="OrthoDB" id="2420415at2759"/>
<proteinExistence type="predicted"/>
<name>A0A1L0CY75_9ASCO</name>
<dbReference type="InterPro" id="IPR001394">
    <property type="entry name" value="Peptidase_C19_UCH"/>
</dbReference>
<evidence type="ECO:0000313" key="11">
    <source>
        <dbReference type="Proteomes" id="UP000183365"/>
    </source>
</evidence>
<evidence type="ECO:0000256" key="5">
    <source>
        <dbReference type="ARBA" id="ARBA00022801"/>
    </source>
</evidence>
<evidence type="ECO:0000256" key="1">
    <source>
        <dbReference type="ARBA" id="ARBA00000707"/>
    </source>
</evidence>
<dbReference type="Pfam" id="PF13446">
    <property type="entry name" value="RPT"/>
    <property type="match status" value="1"/>
</dbReference>
<gene>
    <name evidence="10" type="ORF">HGUI_02047</name>
</gene>
<dbReference type="GO" id="GO:0043161">
    <property type="term" value="P:proteasome-mediated ubiquitin-dependent protein catabolic process"/>
    <property type="evidence" value="ECO:0007669"/>
    <property type="project" value="InterPro"/>
</dbReference>
<dbReference type="PANTHER" id="PTHR43982">
    <property type="entry name" value="UBIQUITIN CARBOXYL-TERMINAL HYDROLASE"/>
    <property type="match status" value="1"/>
</dbReference>
<protein>
    <recommendedName>
        <fullName evidence="2">ubiquitinyl hydrolase 1</fullName>
        <ecNumber evidence="2">3.4.19.12</ecNumber>
    </recommendedName>
</protein>
<sequence>MSEESSTGDNEILNLSYGTKANNSEKLKGGNDIKLSPSIDYQHINSISPRNYNLNTTEKTFETILSEDEDQVQNDNQRFTPIDRPTKSKLSNGDYLDNLSMLPNSALNNDSKKAKDTDLINFGNERYVDEGNSSSSSSDTSVILGTQMNMSDAAKDYYNSYRADDVIQEPVLSTASQSSPPKYFSSEDESSDDDVALEKECVPYKSTYDAYYILELSSNIKEVDWIETTYNLKIQDEPQNKSAYDRALLTLGIGLKSLPLVYMVLGSSPKIKRYYSGLDYSLDDAMKTLHLNDDQKEMDAINNFLKYCYNNKEYDLSHVLVDGVYDNFVFYIICLISIGEHLNSELIRKYISTGYLDDRLLKNGNWPVGLFNMGNTCYLNSLLQYYFAIQPLKNYILSYKPLDLTNKDLEENELMDSMRCQDFVIQIQKLYKDMINTPYRISIPPNELIYLVFAPRGGLGLVDGKIPDQESLDVSIEVGRQQDVTECMLNYMDQLEKAVVLNRKVQGEHFESMSKLFNGSIIEGFRDILNEKIHGKQNIEEEFTSILISLHDKPKTLHEALEHFFNNDEEVMELKEFGQVKKQSHLKKLPDILQIQVQRVEFNKEILQPIKNNFQMEYPEILYVDRYVNGVVDDKVKDQYKKYQEELKKCEEKRLSLRKKCTGTTSGSQSLSLRASLSSTIKCLQFELQDNEMEFDKDQINQSLKLLSSMKDHIDMQVELINTRISYLNYKIANHYNEYQKYGYELFAAFMHRGEADYGHYWIYIKDGDMWRKYNDEDVEEVLNPKDSVFNFDIGNMDTAYYLGYVRKDKIKEIIKPLDRNV</sequence>
<feature type="compositionally biased region" description="Polar residues" evidence="8">
    <location>
        <begin position="171"/>
        <end position="180"/>
    </location>
</feature>
<keyword evidence="6" id="KW-0788">Thiol protease</keyword>
<keyword evidence="3" id="KW-0645">Protease</keyword>
<dbReference type="GO" id="GO:0070628">
    <property type="term" value="F:proteasome binding"/>
    <property type="evidence" value="ECO:0007669"/>
    <property type="project" value="TreeGrafter"/>
</dbReference>
<dbReference type="GO" id="GO:0004843">
    <property type="term" value="F:cysteine-type deubiquitinase activity"/>
    <property type="evidence" value="ECO:0007669"/>
    <property type="project" value="UniProtKB-EC"/>
</dbReference>
<keyword evidence="4" id="KW-0833">Ubl conjugation pathway</keyword>
<dbReference type="InterPro" id="IPR038765">
    <property type="entry name" value="Papain-like_cys_pep_sf"/>
</dbReference>
<dbReference type="Proteomes" id="UP000183365">
    <property type="component" value="Unassembled WGS sequence"/>
</dbReference>
<dbReference type="EC" id="3.4.19.12" evidence="2"/>
<dbReference type="VEuPathDB" id="FungiDB:HGUI_02047"/>
<organism evidence="10 11">
    <name type="scientific">Hanseniaspora guilliermondii</name>
    <dbReference type="NCBI Taxonomy" id="56406"/>
    <lineage>
        <taxon>Eukaryota</taxon>
        <taxon>Fungi</taxon>
        <taxon>Dikarya</taxon>
        <taxon>Ascomycota</taxon>
        <taxon>Saccharomycotina</taxon>
        <taxon>Saccharomycetes</taxon>
        <taxon>Saccharomycodales</taxon>
        <taxon>Saccharomycodaceae</taxon>
        <taxon>Hanseniaspora</taxon>
    </lineage>
</organism>
<reference evidence="11" key="1">
    <citation type="submission" date="2016-11" db="EMBL/GenBank/DDBJ databases">
        <authorList>
            <person name="Guldener U."/>
        </authorList>
    </citation>
    <scope>NUCLEOTIDE SEQUENCE [LARGE SCALE GENOMIC DNA]</scope>
</reference>
<dbReference type="EMBL" id="FQNF01000032">
    <property type="protein sequence ID" value="SGZ39847.1"/>
    <property type="molecule type" value="Genomic_DNA"/>
</dbReference>
<dbReference type="Pfam" id="PF00443">
    <property type="entry name" value="UCH"/>
    <property type="match status" value="1"/>
</dbReference>
<dbReference type="AlphaFoldDB" id="A0A1L0CY75"/>